<dbReference type="OrthoDB" id="1756772at2"/>
<evidence type="ECO:0000259" key="5">
    <source>
        <dbReference type="PROSITE" id="PS50893"/>
    </source>
</evidence>
<gene>
    <name evidence="6" type="ORF">SAMN02744040_01733</name>
</gene>
<dbReference type="STRING" id="1123350.SAMN02744040_01733"/>
<dbReference type="PROSITE" id="PS50893">
    <property type="entry name" value="ABC_TRANSPORTER_2"/>
    <property type="match status" value="1"/>
</dbReference>
<keyword evidence="4" id="KW-0067">ATP-binding</keyword>
<protein>
    <submittedName>
        <fullName evidence="6">ABC-type multidrug transport system, ATPase component</fullName>
    </submittedName>
</protein>
<dbReference type="PROSITE" id="PS00211">
    <property type="entry name" value="ABC_TRANSPORTER_1"/>
    <property type="match status" value="1"/>
</dbReference>
<dbReference type="GO" id="GO:0005524">
    <property type="term" value="F:ATP binding"/>
    <property type="evidence" value="ECO:0007669"/>
    <property type="project" value="UniProtKB-KW"/>
</dbReference>
<evidence type="ECO:0000256" key="2">
    <source>
        <dbReference type="ARBA" id="ARBA00022448"/>
    </source>
</evidence>
<dbReference type="InterPro" id="IPR017871">
    <property type="entry name" value="ABC_transporter-like_CS"/>
</dbReference>
<comment type="similarity">
    <text evidence="1">Belongs to the ABC transporter superfamily.</text>
</comment>
<dbReference type="InterPro" id="IPR003439">
    <property type="entry name" value="ABC_transporter-like_ATP-bd"/>
</dbReference>
<evidence type="ECO:0000313" key="7">
    <source>
        <dbReference type="Proteomes" id="UP000242520"/>
    </source>
</evidence>
<keyword evidence="7" id="KW-1185">Reference proteome</keyword>
<dbReference type="SUPFAM" id="SSF52540">
    <property type="entry name" value="P-loop containing nucleoside triphosphate hydrolases"/>
    <property type="match status" value="1"/>
</dbReference>
<sequence length="240" mass="27116">MNEIIKVKNLSKKIKKRTIINNVSFSIEKGDICGFIGPNGSGKTTIMRLLTNLITPTSGEIYLNNINVNKNRKKALQNIGAIVETPVFFPYFTGEKALLNLVMLTNLNSKDRKKQVKKVLKIVNLQDQSKYKISTYSLGMKQRLGIAQALLNNPKIILLDEPSNGLDPIGIIELRKLILKLNKENNITFFISSHLLDELQKICNKILIIKKGELIWNGKSKDLFNSHTNLEKVFVNLINS</sequence>
<dbReference type="AlphaFoldDB" id="A0A1M5SE06"/>
<dbReference type="PANTHER" id="PTHR43335">
    <property type="entry name" value="ABC TRANSPORTER, ATP-BINDING PROTEIN"/>
    <property type="match status" value="1"/>
</dbReference>
<evidence type="ECO:0000256" key="3">
    <source>
        <dbReference type="ARBA" id="ARBA00022741"/>
    </source>
</evidence>
<dbReference type="Pfam" id="PF00005">
    <property type="entry name" value="ABC_tran"/>
    <property type="match status" value="1"/>
</dbReference>
<dbReference type="GO" id="GO:0016887">
    <property type="term" value="F:ATP hydrolysis activity"/>
    <property type="evidence" value="ECO:0007669"/>
    <property type="project" value="InterPro"/>
</dbReference>
<dbReference type="Gene3D" id="3.40.50.300">
    <property type="entry name" value="P-loop containing nucleotide triphosphate hydrolases"/>
    <property type="match status" value="1"/>
</dbReference>
<dbReference type="InterPro" id="IPR027417">
    <property type="entry name" value="P-loop_NTPase"/>
</dbReference>
<dbReference type="RefSeq" id="WP_072725586.1">
    <property type="nucleotide sequence ID" value="NZ_FQXH01000019.1"/>
</dbReference>
<dbReference type="EMBL" id="FQXH01000019">
    <property type="protein sequence ID" value="SHH36784.1"/>
    <property type="molecule type" value="Genomic_DNA"/>
</dbReference>
<evidence type="ECO:0000256" key="1">
    <source>
        <dbReference type="ARBA" id="ARBA00005417"/>
    </source>
</evidence>
<feature type="domain" description="ABC transporter" evidence="5">
    <location>
        <begin position="5"/>
        <end position="236"/>
    </location>
</feature>
<keyword evidence="2" id="KW-0813">Transport</keyword>
<evidence type="ECO:0000256" key="4">
    <source>
        <dbReference type="ARBA" id="ARBA00022840"/>
    </source>
</evidence>
<dbReference type="PANTHER" id="PTHR43335:SF4">
    <property type="entry name" value="ABC TRANSPORTER, ATP-BINDING PROTEIN"/>
    <property type="match status" value="1"/>
</dbReference>
<evidence type="ECO:0000313" key="6">
    <source>
        <dbReference type="EMBL" id="SHH36784.1"/>
    </source>
</evidence>
<dbReference type="SMART" id="SM00382">
    <property type="entry name" value="AAA"/>
    <property type="match status" value="1"/>
</dbReference>
<accession>A0A1M5SE06</accession>
<keyword evidence="3" id="KW-0547">Nucleotide-binding</keyword>
<organism evidence="6 7">
    <name type="scientific">Tepidibacter thalassicus DSM 15285</name>
    <dbReference type="NCBI Taxonomy" id="1123350"/>
    <lineage>
        <taxon>Bacteria</taxon>
        <taxon>Bacillati</taxon>
        <taxon>Bacillota</taxon>
        <taxon>Clostridia</taxon>
        <taxon>Peptostreptococcales</taxon>
        <taxon>Peptostreptococcaceae</taxon>
        <taxon>Tepidibacter</taxon>
    </lineage>
</organism>
<name>A0A1M5SE06_9FIRM</name>
<dbReference type="Proteomes" id="UP000242520">
    <property type="component" value="Unassembled WGS sequence"/>
</dbReference>
<dbReference type="InterPro" id="IPR003593">
    <property type="entry name" value="AAA+_ATPase"/>
</dbReference>
<proteinExistence type="inferred from homology"/>
<reference evidence="7" key="1">
    <citation type="submission" date="2016-11" db="EMBL/GenBank/DDBJ databases">
        <authorList>
            <person name="Varghese N."/>
            <person name="Submissions S."/>
        </authorList>
    </citation>
    <scope>NUCLEOTIDE SEQUENCE [LARGE SCALE GENOMIC DNA]</scope>
    <source>
        <strain evidence="7">DSM 15285</strain>
    </source>
</reference>